<protein>
    <submittedName>
        <fullName evidence="1">Endonuclease V</fullName>
    </submittedName>
</protein>
<dbReference type="Proteomes" id="UP000005640">
    <property type="component" value="Chromosome 17"/>
</dbReference>
<dbReference type="Ensembl" id="ENST00000523828.5">
    <property type="protein sequence ID" value="ENSP00000459831.1"/>
    <property type="gene ID" value="ENSG00000173818.18"/>
</dbReference>
<name>A0A0G2JLD4_HUMAN</name>
<evidence type="ECO:0000313" key="2">
    <source>
        <dbReference type="Proteomes" id="UP000005640"/>
    </source>
</evidence>
<reference evidence="1" key="5">
    <citation type="submission" date="2025-09" db="UniProtKB">
        <authorList>
            <consortium name="Ensembl"/>
        </authorList>
    </citation>
    <scope>IDENTIFICATION</scope>
</reference>
<dbReference type="EMBL" id="AC120024">
    <property type="status" value="NOT_ANNOTATED_CDS"/>
    <property type="molecule type" value="Genomic_DNA"/>
</dbReference>
<dbReference type="GeneTree" id="ENSGT00390000011880"/>
<reference evidence="1 2" key="2">
    <citation type="journal article" date="2004" name="Nature">
        <title>Finishing the euchromatic sequence of the human genome.</title>
        <authorList>
            <consortium name="International Human Genome Sequencing Consortium"/>
        </authorList>
    </citation>
    <scope>NUCLEOTIDE SEQUENCE [LARGE SCALE GENOMIC DNA]</scope>
</reference>
<sequence>MALRSHDR</sequence>
<keyword evidence="2" id="KW-1185">Reference proteome</keyword>
<accession>A0A0G2JLD4</accession>
<gene>
    <name evidence="1" type="primary">ENDOV</name>
</gene>
<dbReference type="EMBL" id="KC877673">
    <property type="status" value="NOT_ANNOTATED_CDS"/>
    <property type="molecule type" value="Genomic_DNA"/>
</dbReference>
<proteinExistence type="predicted"/>
<dbReference type="HGNC" id="HGNC:26640">
    <property type="gene designation" value="ENDOV"/>
</dbReference>
<dbReference type="Ensembl" id="ENST00000523828.5">
    <property type="protein sequence ID" value="ENSP00000459831.1"/>
    <property type="gene ID" value="ENSG00000173818.17"/>
</dbReference>
<reference evidence="1 2" key="1">
    <citation type="journal article" date="2001" name="Nature">
        <title>Initial sequencing and analysis of the human genome.</title>
        <authorList>
            <consortium name="International Human Genome Sequencing Consortium"/>
            <person name="Lander E.S."/>
            <person name="Linton L.M."/>
            <person name="Birren B."/>
            <person name="Nusbaum C."/>
            <person name="Zody M.C."/>
            <person name="Baldwin J."/>
            <person name="Devon K."/>
            <person name="Dewar K."/>
            <person name="Doyle M."/>
            <person name="FitzHugh W."/>
            <person name="Funke R."/>
            <person name="Gage D."/>
            <person name="Harris K."/>
            <person name="Heaford A."/>
            <person name="Howland J."/>
            <person name="Kann L."/>
            <person name="Lehoczky J."/>
            <person name="LeVine R."/>
            <person name="McEwan P."/>
            <person name="McKernan K."/>
            <person name="Meldrim J."/>
            <person name="Mesirov J.P."/>
            <person name="Miranda C."/>
            <person name="Morris W."/>
            <person name="Naylor J."/>
            <person name="Raymond C."/>
            <person name="Rosetti M."/>
            <person name="Santos R."/>
            <person name="Sheridan A."/>
            <person name="Sougnez C."/>
            <person name="Stange-Thomann N."/>
            <person name="Stojanovic N."/>
            <person name="Subramanian A."/>
            <person name="Wyman D."/>
            <person name="Rogers J."/>
            <person name="Sulston J."/>
            <person name="Ainscough R."/>
            <person name="Beck S."/>
            <person name="Bentley D."/>
            <person name="Burton J."/>
            <person name="Clee C."/>
            <person name="Carter N."/>
            <person name="Coulson A."/>
            <person name="Deadman R."/>
            <person name="Deloukas P."/>
            <person name="Dunham A."/>
            <person name="Dunham I."/>
            <person name="Durbin R."/>
            <person name="French L."/>
            <person name="Grafham D."/>
            <person name="Gregory S."/>
            <person name="Hubbard T."/>
            <person name="Humphray S."/>
            <person name="Hunt A."/>
            <person name="Jones M."/>
            <person name="Lloyd C."/>
            <person name="McMurray A."/>
            <person name="Matthews L."/>
            <person name="Mercer S."/>
            <person name="Milne S."/>
            <person name="Mullikin J.C."/>
            <person name="Mungall A."/>
            <person name="Plumb R."/>
            <person name="Ross M."/>
            <person name="Shownkeen R."/>
            <person name="Sims S."/>
            <person name="Waterston R.H."/>
            <person name="Wilson R.K."/>
            <person name="Hillier L.W."/>
            <person name="McPherson J.D."/>
            <person name="Marra M.A."/>
            <person name="Mardis E.R."/>
            <person name="Fulton L.A."/>
            <person name="Chinwalla A.T."/>
            <person name="Pepin K.H."/>
            <person name="Gish W.R."/>
            <person name="Chissoe S.L."/>
            <person name="Wendl M.C."/>
            <person name="Delehaunty K.D."/>
            <person name="Miner T.L."/>
            <person name="Delehaunty A."/>
            <person name="Kramer J.B."/>
            <person name="Cook L.L."/>
            <person name="Fulton R.S."/>
            <person name="Johnson D.L."/>
            <person name="Minx P.J."/>
            <person name="Clifton S.W."/>
            <person name="Hawkins T."/>
            <person name="Branscomb E."/>
            <person name="Predki P."/>
            <person name="Richardson P."/>
            <person name="Wenning S."/>
            <person name="Slezak T."/>
            <person name="Doggett N."/>
            <person name="Cheng J.F."/>
            <person name="Olsen A."/>
            <person name="Lucas S."/>
            <person name="Elkin C."/>
            <person name="Uberbacher E."/>
            <person name="Frazier M."/>
            <person name="Gibbs R.A."/>
            <person name="Muzny D.M."/>
            <person name="Scherer S.E."/>
            <person name="Bouck J.B."/>
            <person name="Sodergren E.J."/>
            <person name="Worley K.C."/>
            <person name="Rives C.M."/>
            <person name="Gorrell J.H."/>
            <person name="Metzker M.L."/>
            <person name="Naylor S.L."/>
            <person name="Kucherlapati R.S."/>
            <person name="Nelson D.L."/>
            <person name="Weinstock G.M."/>
            <person name="Sakaki Y."/>
            <person name="Fujiyama A."/>
            <person name="Hattori M."/>
            <person name="Yada T."/>
            <person name="Toyoda A."/>
            <person name="Itoh T."/>
            <person name="Kawagoe C."/>
            <person name="Watanabe H."/>
            <person name="Totoki Y."/>
            <person name="Taylor T."/>
            <person name="Weissenbach J."/>
            <person name="Heilig R."/>
            <person name="Saurin W."/>
            <person name="Artiguenave F."/>
            <person name="Brottier P."/>
            <person name="Bruls T."/>
            <person name="Pelletier E."/>
            <person name="Robert C."/>
            <person name="Wincker P."/>
            <person name="Smith D.R."/>
            <person name="Doucette-Stamm L."/>
            <person name="Rubenfield M."/>
            <person name="Weinstock K."/>
            <person name="Lee H.M."/>
            <person name="Dubois J."/>
            <person name="Rosenthal A."/>
            <person name="Platzer M."/>
            <person name="Nyakatura G."/>
            <person name="Taudien S."/>
            <person name="Rump A."/>
            <person name="Yang H."/>
            <person name="Yu J."/>
            <person name="Wang J."/>
            <person name="Huang G."/>
            <person name="Gu J."/>
            <person name="Hood L."/>
            <person name="Rowen L."/>
            <person name="Madan A."/>
            <person name="Qin S."/>
            <person name="Davis R.W."/>
            <person name="Federspiel N.A."/>
            <person name="Abola A.P."/>
            <person name="Proctor M.J."/>
            <person name="Myers R.M."/>
            <person name="Schmutz J."/>
            <person name="Dickson M."/>
            <person name="Grimwood J."/>
            <person name="Cox D.R."/>
            <person name="Olson M.V."/>
            <person name="Kaul R."/>
            <person name="Raymond C."/>
            <person name="Shimizu N."/>
            <person name="Kawasaki K."/>
            <person name="Minoshima S."/>
            <person name="Evans G.A."/>
            <person name="Athanasiou M."/>
            <person name="Schultz R."/>
            <person name="Roe B.A."/>
            <person name="Chen F."/>
            <person name="Pan H."/>
            <person name="Ramser J."/>
            <person name="Lehrach H."/>
            <person name="Reinhardt R."/>
            <person name="McCombie W.R."/>
            <person name="de la Bastide M."/>
            <person name="Dedhia N."/>
            <person name="Blocker H."/>
            <person name="Hornischer K."/>
            <person name="Nordsiek G."/>
            <person name="Agarwala R."/>
            <person name="Aravind L."/>
            <person name="Bailey J.A."/>
            <person name="Bateman A."/>
            <person name="Batzoglou S."/>
            <person name="Birney E."/>
            <person name="Bork P."/>
            <person name="Brown D.G."/>
            <person name="Burge C.B."/>
            <person name="Cerutti L."/>
            <person name="Chen H.C."/>
            <person name="Church D."/>
            <person name="Clamp M."/>
            <person name="Copley R.R."/>
            <person name="Doerks T."/>
            <person name="Eddy S.R."/>
            <person name="Eichler E.E."/>
            <person name="Furey T.S."/>
            <person name="Galagan J."/>
            <person name="Gilbert J.G."/>
            <person name="Harmon C."/>
            <person name="Hayashizaki Y."/>
            <person name="Haussler D."/>
            <person name="Hermjakob H."/>
            <person name="Hokamp K."/>
            <person name="Jang W."/>
            <person name="Johnson L.S."/>
            <person name="Jones T.A."/>
            <person name="Kasif S."/>
            <person name="Kaspryzk A."/>
            <person name="Kennedy S."/>
            <person name="Kent W.J."/>
            <person name="Kitts P."/>
            <person name="Koonin E.V."/>
            <person name="Korf I."/>
            <person name="Kulp D."/>
            <person name="Lancet D."/>
            <person name="Lowe T.M."/>
            <person name="McLysaght A."/>
            <person name="Mikkelsen T."/>
            <person name="Moran J.V."/>
            <person name="Mulder N."/>
            <person name="Pollara V.J."/>
            <person name="Ponting C.P."/>
            <person name="Schuler G."/>
            <person name="Schultz J."/>
            <person name="Slater G."/>
            <person name="Smit A.F."/>
            <person name="Stupka E."/>
            <person name="Szustakowski J."/>
            <person name="Thierry-Mieg D."/>
            <person name="Thierry-Mieg J."/>
            <person name="Wagner L."/>
            <person name="Wallis J."/>
            <person name="Wheeler R."/>
            <person name="Williams A."/>
            <person name="Wolf Y.I."/>
            <person name="Wolfe K.H."/>
            <person name="Yang S.P."/>
            <person name="Yeh R.F."/>
            <person name="Collins F."/>
            <person name="Guyer M.S."/>
            <person name="Peterson J."/>
            <person name="Felsenfeld A."/>
            <person name="Wetterstrand K.A."/>
            <person name="Patrinos A."/>
            <person name="Morgan M.J."/>
            <person name="de Jong P."/>
            <person name="Catanese J.J."/>
            <person name="Osoegawa K."/>
            <person name="Shizuya H."/>
            <person name="Choi S."/>
            <person name="Chen Y.J."/>
        </authorList>
    </citation>
    <scope>NUCLEOTIDE SEQUENCE [LARGE SCALE GENOMIC DNA]</scope>
</reference>
<dbReference type="OrthoDB" id="20018at2759"/>
<dbReference type="ExpressionAtlas" id="A0A0G2JLD4">
    <property type="expression patterns" value="baseline and differential"/>
</dbReference>
<dbReference type="Bgee" id="ENSG00000173818">
    <property type="expression patterns" value="Expressed in parotid gland and 163 other cell types or tissues"/>
</dbReference>
<reference evidence="1" key="4">
    <citation type="submission" date="2025-08" db="UniProtKB">
        <authorList>
            <consortium name="Ensembl"/>
        </authorList>
    </citation>
    <scope>IDENTIFICATION</scope>
</reference>
<reference evidence="1 2" key="3">
    <citation type="journal article" date="2006" name="Nature">
        <title>DNA sequence of human chromosome 17 and analysis of rearrangement in the human lineage.</title>
        <authorList>
            <person name="Zody M.C."/>
            <person name="Garber M."/>
            <person name="Adams D.J."/>
            <person name="Sharpe T."/>
            <person name="Harrow J."/>
            <person name="Lupski J.R."/>
            <person name="Nicholson C."/>
            <person name="Searle S.M."/>
            <person name="Wilming L."/>
            <person name="Young S.K."/>
            <person name="Abouelleil A."/>
            <person name="Allen N.R."/>
            <person name="Bi W."/>
            <person name="Bloom T."/>
            <person name="Borowsky M.L."/>
            <person name="Bugalter B.E."/>
            <person name="Butler J."/>
            <person name="Chang J.L."/>
            <person name="Chen C.K."/>
            <person name="Cook A."/>
            <person name="Corum B."/>
            <person name="Cuomo C.A."/>
            <person name="de Jong P.J."/>
            <person name="DeCaprio D."/>
            <person name="Dewar K."/>
            <person name="FitzGerald M."/>
            <person name="Gilbert J."/>
            <person name="Gibson R."/>
            <person name="Gnerre S."/>
            <person name="Goldstein S."/>
            <person name="Grafham D.V."/>
            <person name="Grocock R."/>
            <person name="Hafez N."/>
            <person name="Hagopian D.S."/>
            <person name="Hart E."/>
            <person name="Norman C.H."/>
            <person name="Humphray S."/>
            <person name="Jaffe D.B."/>
            <person name="Jones M."/>
            <person name="Kamal M."/>
            <person name="Khodiyar V.K."/>
            <person name="LaButti K."/>
            <person name="Laird G."/>
            <person name="Lehoczky J."/>
            <person name="Liu X."/>
            <person name="Lokyitsang T."/>
            <person name="Loveland J."/>
            <person name="Lui A."/>
            <person name="Macdonald P."/>
            <person name="Major J.E."/>
            <person name="Matthews L."/>
            <person name="Mauceli E."/>
            <person name="McCarroll S.A."/>
            <person name="Mihalev A.H."/>
            <person name="Mudge J."/>
            <person name="Nguyen C."/>
            <person name="Nicol R."/>
            <person name="O'Leary S.B."/>
            <person name="Osoegawa K."/>
            <person name="Schwartz D.C."/>
            <person name="Shaw-Smith C."/>
            <person name="Stankiewicz P."/>
            <person name="Steward C."/>
            <person name="Swarbreck D."/>
            <person name="Venkataraman V."/>
            <person name="Whittaker C.A."/>
            <person name="Yang X."/>
            <person name="Zimmer A.R."/>
            <person name="Bradley A."/>
            <person name="Hubbard T."/>
            <person name="Birren B.W."/>
            <person name="Rogers J."/>
            <person name="Lander E.S."/>
            <person name="Nusbaum C."/>
        </authorList>
    </citation>
    <scope>NUCLEOTIDE SEQUENCE [LARGE SCALE GENOMIC DNA]</scope>
</reference>
<dbReference type="Antibodypedia" id="32763">
    <property type="antibodies" value="22 antibodies from 10 providers"/>
</dbReference>
<evidence type="ECO:0000313" key="1">
    <source>
        <dbReference type="Ensembl" id="ENSP00000459831.1"/>
    </source>
</evidence>
<dbReference type="VEuPathDB" id="HostDB:ENSG00000173818"/>
<feature type="non-terminal residue" evidence="1">
    <location>
        <position position="8"/>
    </location>
</feature>
<dbReference type="OpenTargets" id="ENSG00000173818"/>
<organism evidence="1 2">
    <name type="scientific">Homo sapiens</name>
    <name type="common">Human</name>
    <dbReference type="NCBI Taxonomy" id="9606"/>
    <lineage>
        <taxon>Eukaryota</taxon>
        <taxon>Metazoa</taxon>
        <taxon>Chordata</taxon>
        <taxon>Craniata</taxon>
        <taxon>Vertebrata</taxon>
        <taxon>Euteleostomi</taxon>
        <taxon>Mammalia</taxon>
        <taxon>Eutheria</taxon>
        <taxon>Euarchontoglires</taxon>
        <taxon>Primates</taxon>
        <taxon>Haplorrhini</taxon>
        <taxon>Catarrhini</taxon>
        <taxon>Hominidae</taxon>
        <taxon>Homo</taxon>
    </lineage>
</organism>